<dbReference type="SUPFAM" id="SSF64288">
    <property type="entry name" value="Chorismate lyase-like"/>
    <property type="match status" value="1"/>
</dbReference>
<proteinExistence type="predicted"/>
<comment type="caution">
    <text evidence="2">The sequence shown here is derived from an EMBL/GenBank/DDBJ whole genome shotgun (WGS) entry which is preliminary data.</text>
</comment>
<dbReference type="GO" id="GO:0003677">
    <property type="term" value="F:DNA binding"/>
    <property type="evidence" value="ECO:0007669"/>
    <property type="project" value="InterPro"/>
</dbReference>
<name>A0A3A5M1K4_9MICC</name>
<sequence length="75" mass="8562">MTVEALHNASLHAVLREKFRVQIIYGKRQIRAVPSDRDRLQQLQLDAGSPVVLLGGTSFDQNGRRLEVFSTWHHP</sequence>
<evidence type="ECO:0000313" key="3">
    <source>
        <dbReference type="Proteomes" id="UP000272560"/>
    </source>
</evidence>
<dbReference type="InterPro" id="IPR011663">
    <property type="entry name" value="UTRA"/>
</dbReference>
<evidence type="ECO:0000313" key="2">
    <source>
        <dbReference type="EMBL" id="RJT78044.1"/>
    </source>
</evidence>
<accession>A0A3A5M1K4</accession>
<dbReference type="InterPro" id="IPR028978">
    <property type="entry name" value="Chorismate_lyase_/UTRA_dom_sf"/>
</dbReference>
<protein>
    <submittedName>
        <fullName evidence="2">UTRA domain-containing protein</fullName>
    </submittedName>
</protein>
<gene>
    <name evidence="2" type="ORF">D6T63_13955</name>
</gene>
<evidence type="ECO:0000259" key="1">
    <source>
        <dbReference type="Pfam" id="PF07702"/>
    </source>
</evidence>
<dbReference type="GO" id="GO:0006355">
    <property type="term" value="P:regulation of DNA-templated transcription"/>
    <property type="evidence" value="ECO:0007669"/>
    <property type="project" value="InterPro"/>
</dbReference>
<dbReference type="Gene3D" id="3.40.1410.10">
    <property type="entry name" value="Chorismate lyase-like"/>
    <property type="match status" value="1"/>
</dbReference>
<dbReference type="RefSeq" id="WP_120149658.1">
    <property type="nucleotide sequence ID" value="NZ_QZVT01000007.1"/>
</dbReference>
<dbReference type="OrthoDB" id="3194402at2"/>
<dbReference type="EMBL" id="QZVT01000007">
    <property type="protein sequence ID" value="RJT78044.1"/>
    <property type="molecule type" value="Genomic_DNA"/>
</dbReference>
<keyword evidence="3" id="KW-1185">Reference proteome</keyword>
<reference evidence="2 3" key="1">
    <citation type="submission" date="2018-09" db="EMBL/GenBank/DDBJ databases">
        <title>Novel species of Arthrobacter.</title>
        <authorList>
            <person name="Liu Q."/>
            <person name="Xin Y.-H."/>
        </authorList>
    </citation>
    <scope>NUCLEOTIDE SEQUENCE [LARGE SCALE GENOMIC DNA]</scope>
    <source>
        <strain evidence="2 3">Hz2</strain>
    </source>
</reference>
<feature type="domain" description="UbiC transcription regulator-associated" evidence="1">
    <location>
        <begin position="4"/>
        <end position="74"/>
    </location>
</feature>
<dbReference type="AlphaFoldDB" id="A0A3A5M1K4"/>
<dbReference type="Pfam" id="PF07702">
    <property type="entry name" value="UTRA"/>
    <property type="match status" value="1"/>
</dbReference>
<dbReference type="Proteomes" id="UP000272560">
    <property type="component" value="Unassembled WGS sequence"/>
</dbReference>
<organism evidence="2 3">
    <name type="scientific">Arthrobacter cheniae</name>
    <dbReference type="NCBI Taxonomy" id="1258888"/>
    <lineage>
        <taxon>Bacteria</taxon>
        <taxon>Bacillati</taxon>
        <taxon>Actinomycetota</taxon>
        <taxon>Actinomycetes</taxon>
        <taxon>Micrococcales</taxon>
        <taxon>Micrococcaceae</taxon>
        <taxon>Arthrobacter</taxon>
    </lineage>
</organism>